<keyword evidence="2" id="KW-1185">Reference proteome</keyword>
<reference evidence="1 2" key="1">
    <citation type="submission" date="2019-03" db="EMBL/GenBank/DDBJ databases">
        <title>An improved genome assembly of the fluke Schistosoma japonicum.</title>
        <authorList>
            <person name="Hu W."/>
            <person name="Luo F."/>
            <person name="Yin M."/>
            <person name="Mo X."/>
            <person name="Sun C."/>
            <person name="Wu Q."/>
            <person name="Zhu B."/>
            <person name="Xiang M."/>
            <person name="Wang J."/>
            <person name="Wang Y."/>
            <person name="Zhang T."/>
            <person name="Xu B."/>
            <person name="Zheng H."/>
            <person name="Feng Z."/>
        </authorList>
    </citation>
    <scope>NUCLEOTIDE SEQUENCE [LARGE SCALE GENOMIC DNA]</scope>
    <source>
        <strain evidence="1">HuSjv2</strain>
        <tissue evidence="1">Worms</tissue>
    </source>
</reference>
<organism evidence="1 2">
    <name type="scientific">Schistosoma japonicum</name>
    <name type="common">Blood fluke</name>
    <dbReference type="NCBI Taxonomy" id="6182"/>
    <lineage>
        <taxon>Eukaryota</taxon>
        <taxon>Metazoa</taxon>
        <taxon>Spiralia</taxon>
        <taxon>Lophotrochozoa</taxon>
        <taxon>Platyhelminthes</taxon>
        <taxon>Trematoda</taxon>
        <taxon>Digenea</taxon>
        <taxon>Strigeidida</taxon>
        <taxon>Schistosomatoidea</taxon>
        <taxon>Schistosomatidae</taxon>
        <taxon>Schistosoma</taxon>
    </lineage>
</organism>
<name>A0A4Z2DNR8_SCHJA</name>
<gene>
    <name evidence="1" type="ORF">EWB00_010584</name>
</gene>
<comment type="caution">
    <text evidence="1">The sequence shown here is derived from an EMBL/GenBank/DDBJ whole genome shotgun (WGS) entry which is preliminary data.</text>
</comment>
<evidence type="ECO:0000313" key="1">
    <source>
        <dbReference type="EMBL" id="TNN18166.1"/>
    </source>
</evidence>
<sequence length="418" mass="48651">MLDELVKNHLSRIQMVELDKYRKFPQQTDDNKLAMHLELNNARYQKAYEKIKALKQYTETSCRSIQTTTDVDRKNDLESLMKMMMVQQFQQQNLLYQSALLNTLTKEERAQYIEHYQPYENIMKSDGLSEKKQLTLGSRNSNASKLRIFGYMQLFALIIKQSINQPPFRLSKDTNFAFILRYSIDYLVGSLKDINNELGGKLQSMEKKTAYQFDLLLDTKLDRNQQKTIKIELQNLLDSILIELTEKLATKPLFAINKKNSTTYSMLIKEQVYPKDYFTVLEKAHIILTEEGTIQTVTLFEAKILILGLIFLRALITKLFLGFELGLSNVVITQNKTSTSNKLLGSICTYIYRKIMAEIISERTRTTNLPVPTELQSAIFNDNEMKEIYGMLGQRYLANFIGKYKRWLQDYSKALLTV</sequence>
<evidence type="ECO:0000313" key="2">
    <source>
        <dbReference type="Proteomes" id="UP000311919"/>
    </source>
</evidence>
<dbReference type="AlphaFoldDB" id="A0A4Z2DNR8"/>
<dbReference type="STRING" id="6182.A0A4Z2DNR8"/>
<protein>
    <submittedName>
        <fullName evidence="1">Uncharacterized protein</fullName>
    </submittedName>
</protein>
<dbReference type="OrthoDB" id="6255892at2759"/>
<accession>A0A4Z2DNR8</accession>
<proteinExistence type="predicted"/>
<dbReference type="Proteomes" id="UP000311919">
    <property type="component" value="Unassembled WGS sequence"/>
</dbReference>
<dbReference type="EMBL" id="SKCS01000083">
    <property type="protein sequence ID" value="TNN18166.1"/>
    <property type="molecule type" value="Genomic_DNA"/>
</dbReference>